<dbReference type="GO" id="GO:0035556">
    <property type="term" value="P:intracellular signal transduction"/>
    <property type="evidence" value="ECO:0007669"/>
    <property type="project" value="TreeGrafter"/>
</dbReference>
<sequence>MARRPLTERSAQGWNQQPGRRMGGSQKRVYGKGSTASSRAVLSEQFLDENEVDQQNVQGGHGKAVSPLSSSLSSALSYTLSLEDGAKHVSPAPAGSVSEKGKEVQNLLVVDSTAATYISPLLAECDKPKGLYDFLTWAEKAAKTFKVTKVAEGSYGEVFKLEKKDMPSERSVPTPEHGQQAQGSSIFKLIPLRPKSSKSAKQTSLESLVREVQMLKLMDPVPGFARFKGLKVLRGSYPPSFGEAYYYHKARRPSDSQNPRPSTYRDKQLWALIEMDDAGEDLENLKSPSVYQIFDIFWLTCCALSYGEEEAAFEHRDLHIGNICIKPTTTRSSTTKTPANTLPDANLPPTTSFGRSSLNVTIIDYTLSRATTATSSSSSNEASSPNSSKSSSAPPVTTKPSIIYTPLPPNSSIFTQSTSRHPVPNPTLQRQNSTYRAMLRHAQSVEARSRAEDPSRENRKRDMWQRFMPRTNALWLAALLWTLLRRFEQGAERGGGSKSVGSGGNDDAGEEGRERLVLAGLRSLLDLLDGEEMLDSAGAVVLAAIERGLLQRRDWDGVRACLDGDADSGSCSATK</sequence>
<evidence type="ECO:0000313" key="4">
    <source>
        <dbReference type="Proteomes" id="UP000019373"/>
    </source>
</evidence>
<dbReference type="PROSITE" id="PS50011">
    <property type="entry name" value="PROTEIN_KINASE_DOM"/>
    <property type="match status" value="1"/>
</dbReference>
<feature type="compositionally biased region" description="Low complexity" evidence="1">
    <location>
        <begin position="329"/>
        <end position="338"/>
    </location>
</feature>
<gene>
    <name evidence="3" type="ORF">EPUS_04212</name>
</gene>
<reference evidence="4" key="1">
    <citation type="journal article" date="2014" name="BMC Genomics">
        <title>Genome characteristics reveal the impact of lichenization on lichen-forming fungus Endocarpon pusillum Hedwig (Verrucariales, Ascomycota).</title>
        <authorList>
            <person name="Wang Y.-Y."/>
            <person name="Liu B."/>
            <person name="Zhang X.-Y."/>
            <person name="Zhou Q.-M."/>
            <person name="Zhang T."/>
            <person name="Li H."/>
            <person name="Yu Y.-F."/>
            <person name="Zhang X.-L."/>
            <person name="Hao X.-Y."/>
            <person name="Wang M."/>
            <person name="Wang L."/>
            <person name="Wei J.-C."/>
        </authorList>
    </citation>
    <scope>NUCLEOTIDE SEQUENCE [LARGE SCALE GENOMIC DNA]</scope>
    <source>
        <strain evidence="4">Z07020 / HMAS-L-300199</strain>
    </source>
</reference>
<accession>U1G602</accession>
<dbReference type="Pfam" id="PF12330">
    <property type="entry name" value="Haspin_kinase"/>
    <property type="match status" value="1"/>
</dbReference>
<dbReference type="OMA" id="YDIYRYM"/>
<dbReference type="eggNOG" id="KOG2464">
    <property type="taxonomic scope" value="Eukaryota"/>
</dbReference>
<evidence type="ECO:0000256" key="1">
    <source>
        <dbReference type="SAM" id="MobiDB-lite"/>
    </source>
</evidence>
<organism evidence="3 4">
    <name type="scientific">Endocarpon pusillum (strain Z07020 / HMAS-L-300199)</name>
    <name type="common">Lichen-forming fungus</name>
    <dbReference type="NCBI Taxonomy" id="1263415"/>
    <lineage>
        <taxon>Eukaryota</taxon>
        <taxon>Fungi</taxon>
        <taxon>Dikarya</taxon>
        <taxon>Ascomycota</taxon>
        <taxon>Pezizomycotina</taxon>
        <taxon>Eurotiomycetes</taxon>
        <taxon>Chaetothyriomycetidae</taxon>
        <taxon>Verrucariales</taxon>
        <taxon>Verrucariaceae</taxon>
        <taxon>Endocarpon</taxon>
    </lineage>
</organism>
<feature type="compositionally biased region" description="Low complexity" evidence="1">
    <location>
        <begin position="371"/>
        <end position="401"/>
    </location>
</feature>
<evidence type="ECO:0000313" key="3">
    <source>
        <dbReference type="EMBL" id="ERF72777.1"/>
    </source>
</evidence>
<dbReference type="GO" id="GO:0000278">
    <property type="term" value="P:mitotic cell cycle"/>
    <property type="evidence" value="ECO:0007669"/>
    <property type="project" value="TreeGrafter"/>
</dbReference>
<dbReference type="RefSeq" id="XP_007801499.1">
    <property type="nucleotide sequence ID" value="XM_007803308.1"/>
</dbReference>
<dbReference type="InterPro" id="IPR000719">
    <property type="entry name" value="Prot_kinase_dom"/>
</dbReference>
<dbReference type="Gene3D" id="3.30.200.20">
    <property type="entry name" value="Phosphorylase Kinase, domain 1"/>
    <property type="match status" value="1"/>
</dbReference>
<dbReference type="InterPro" id="IPR011009">
    <property type="entry name" value="Kinase-like_dom_sf"/>
</dbReference>
<feature type="region of interest" description="Disordered" evidence="1">
    <location>
        <begin position="1"/>
        <end position="36"/>
    </location>
</feature>
<dbReference type="PANTHER" id="PTHR24419:SF18">
    <property type="entry name" value="SERINE_THREONINE-PROTEIN KINASE HASPIN"/>
    <property type="match status" value="1"/>
</dbReference>
<proteinExistence type="predicted"/>
<dbReference type="GO" id="GO:0072354">
    <property type="term" value="F:histone H3T3 kinase activity"/>
    <property type="evidence" value="ECO:0007669"/>
    <property type="project" value="TreeGrafter"/>
</dbReference>
<feature type="compositionally biased region" description="Polar residues" evidence="1">
    <location>
        <begin position="410"/>
        <end position="431"/>
    </location>
</feature>
<dbReference type="GO" id="GO:0005524">
    <property type="term" value="F:ATP binding"/>
    <property type="evidence" value="ECO:0007669"/>
    <property type="project" value="InterPro"/>
</dbReference>
<protein>
    <recommendedName>
        <fullName evidence="2">Protein kinase domain-containing protein</fullName>
    </recommendedName>
</protein>
<dbReference type="GO" id="GO:0005634">
    <property type="term" value="C:nucleus"/>
    <property type="evidence" value="ECO:0007669"/>
    <property type="project" value="TreeGrafter"/>
</dbReference>
<dbReference type="PANTHER" id="PTHR24419">
    <property type="entry name" value="INTERLEUKIN-1 RECEPTOR-ASSOCIATED KINASE"/>
    <property type="match status" value="1"/>
</dbReference>
<feature type="domain" description="Protein kinase" evidence="2">
    <location>
        <begin position="144"/>
        <end position="476"/>
    </location>
</feature>
<keyword evidence="4" id="KW-1185">Reference proteome</keyword>
<name>U1G602_ENDPU</name>
<feature type="compositionally biased region" description="Polar residues" evidence="1">
    <location>
        <begin position="9"/>
        <end position="18"/>
    </location>
</feature>
<dbReference type="Gene3D" id="1.10.510.10">
    <property type="entry name" value="Transferase(Phosphotransferase) domain 1"/>
    <property type="match status" value="1"/>
</dbReference>
<dbReference type="HOGENOM" id="CLU_474086_0_0_1"/>
<dbReference type="SUPFAM" id="SSF56112">
    <property type="entry name" value="Protein kinase-like (PK-like)"/>
    <property type="match status" value="1"/>
</dbReference>
<dbReference type="OrthoDB" id="5327538at2759"/>
<dbReference type="Proteomes" id="UP000019373">
    <property type="component" value="Unassembled WGS sequence"/>
</dbReference>
<dbReference type="GO" id="GO:0005737">
    <property type="term" value="C:cytoplasm"/>
    <property type="evidence" value="ECO:0007669"/>
    <property type="project" value="TreeGrafter"/>
</dbReference>
<feature type="region of interest" description="Disordered" evidence="1">
    <location>
        <begin position="162"/>
        <end position="185"/>
    </location>
</feature>
<dbReference type="GeneID" id="19239243"/>
<evidence type="ECO:0000259" key="2">
    <source>
        <dbReference type="PROSITE" id="PS50011"/>
    </source>
</evidence>
<feature type="region of interest" description="Disordered" evidence="1">
    <location>
        <begin position="329"/>
        <end position="353"/>
    </location>
</feature>
<dbReference type="AlphaFoldDB" id="U1G602"/>
<feature type="region of interest" description="Disordered" evidence="1">
    <location>
        <begin position="371"/>
        <end position="431"/>
    </location>
</feature>
<dbReference type="EMBL" id="KE721034">
    <property type="protein sequence ID" value="ERF72777.1"/>
    <property type="molecule type" value="Genomic_DNA"/>
</dbReference>